<feature type="region of interest" description="Disordered" evidence="1">
    <location>
        <begin position="1"/>
        <end position="53"/>
    </location>
</feature>
<sequence>MSDINKPTIKPKPLDDHMSGGDKGVVRPQDDHMSGADKNIAKPQDDHMSGEQP</sequence>
<dbReference type="EMBL" id="CAKXYP010000002">
    <property type="protein sequence ID" value="CAH9413787.1"/>
    <property type="molecule type" value="Genomic_DNA"/>
</dbReference>
<reference evidence="2" key="1">
    <citation type="submission" date="2022-03" db="EMBL/GenBank/DDBJ databases">
        <authorList>
            <person name="Leyn A S."/>
        </authorList>
    </citation>
    <scope>NUCLEOTIDE SEQUENCE</scope>
    <source>
        <strain evidence="2">Streptomyces globisporus 4-3</strain>
    </source>
</reference>
<evidence type="ECO:0000256" key="1">
    <source>
        <dbReference type="SAM" id="MobiDB-lite"/>
    </source>
</evidence>
<organism evidence="2 3">
    <name type="scientific">Streptomyces globisporus</name>
    <dbReference type="NCBI Taxonomy" id="1908"/>
    <lineage>
        <taxon>Bacteria</taxon>
        <taxon>Bacillati</taxon>
        <taxon>Actinomycetota</taxon>
        <taxon>Actinomycetes</taxon>
        <taxon>Kitasatosporales</taxon>
        <taxon>Streptomycetaceae</taxon>
        <taxon>Streptomyces</taxon>
    </lineage>
</organism>
<evidence type="ECO:0000313" key="3">
    <source>
        <dbReference type="Proteomes" id="UP001154015"/>
    </source>
</evidence>
<accession>A0ABN8UU83</accession>
<evidence type="ECO:0008006" key="4">
    <source>
        <dbReference type="Google" id="ProtNLM"/>
    </source>
</evidence>
<protein>
    <recommendedName>
        <fullName evidence="4">Sigma-like protein</fullName>
    </recommendedName>
</protein>
<dbReference type="Proteomes" id="UP001154015">
    <property type="component" value="Unassembled WGS sequence"/>
</dbReference>
<gene>
    <name evidence="2" type="ORF">SGL43_00786</name>
</gene>
<proteinExistence type="predicted"/>
<comment type="caution">
    <text evidence="2">The sequence shown here is derived from an EMBL/GenBank/DDBJ whole genome shotgun (WGS) entry which is preliminary data.</text>
</comment>
<feature type="compositionally biased region" description="Basic and acidic residues" evidence="1">
    <location>
        <begin position="12"/>
        <end position="53"/>
    </location>
</feature>
<keyword evidence="3" id="KW-1185">Reference proteome</keyword>
<dbReference type="RefSeq" id="WP_167393094.1">
    <property type="nucleotide sequence ID" value="NZ_BMTG01000001.1"/>
</dbReference>
<name>A0ABN8UU83_STRGL</name>
<evidence type="ECO:0000313" key="2">
    <source>
        <dbReference type="EMBL" id="CAH9413787.1"/>
    </source>
</evidence>